<dbReference type="InterPro" id="IPR015424">
    <property type="entry name" value="PyrdxlP-dep_Trfase"/>
</dbReference>
<dbReference type="Proteomes" id="UP000619079">
    <property type="component" value="Unassembled WGS sequence"/>
</dbReference>
<dbReference type="PANTHER" id="PTHR42885:SF2">
    <property type="entry name" value="HISTIDINOL-PHOSPHATE AMINOTRANSFERASE"/>
    <property type="match status" value="1"/>
</dbReference>
<dbReference type="CDD" id="cd00609">
    <property type="entry name" value="AAT_like"/>
    <property type="match status" value="1"/>
</dbReference>
<name>A0A8J7J6V6_9RHOB</name>
<sequence length="373" mass="39164">MTGPRYTPLARSLPATVPFVGPETQERARGAPFAARLGANESVFGPSPKAIAALQGAAGDIWMYGDPENHDLRAALAAHHGVTPDHVVVGEGIDGLLGYLVRLLVGPGDHVVTSDGAYPTFNYHVAGYGGTLHKVPYVNDREDPASLFTKAADVDAKLVYLANPDNPMGSWHSGADIVAALDGLPEGCLLVLDEAYVECAPEGTAAPVDADDPRLIRMRTFSKVHGLAGARVGYGLAAPDLVLAFNKVRNHFGMNRAAQAAALAALGDTDWLRHVQDQIDAARTRIGDIARENGLAPLPSATNFTAIDCGADGVFAKAVLDGLIERGIFVRMPFAAPQNRCIRVSCGTPADLDALAAALPEALAAARRRSPEC</sequence>
<dbReference type="GO" id="GO:0008483">
    <property type="term" value="F:transaminase activity"/>
    <property type="evidence" value="ECO:0007669"/>
    <property type="project" value="UniProtKB-KW"/>
</dbReference>
<keyword evidence="7" id="KW-1185">Reference proteome</keyword>
<evidence type="ECO:0000256" key="2">
    <source>
        <dbReference type="ARBA" id="ARBA00022576"/>
    </source>
</evidence>
<gene>
    <name evidence="6" type="ORF">JF290_07615</name>
</gene>
<comment type="cofactor">
    <cofactor evidence="1">
        <name>pyridoxal 5'-phosphate</name>
        <dbReference type="ChEBI" id="CHEBI:597326"/>
    </cofactor>
</comment>
<dbReference type="EMBL" id="JAELVR010000004">
    <property type="protein sequence ID" value="MBJ6371392.1"/>
    <property type="molecule type" value="Genomic_DNA"/>
</dbReference>
<evidence type="ECO:0000256" key="1">
    <source>
        <dbReference type="ARBA" id="ARBA00001933"/>
    </source>
</evidence>
<evidence type="ECO:0000313" key="6">
    <source>
        <dbReference type="EMBL" id="MBJ6371392.1"/>
    </source>
</evidence>
<dbReference type="GO" id="GO:0030170">
    <property type="term" value="F:pyridoxal phosphate binding"/>
    <property type="evidence" value="ECO:0007669"/>
    <property type="project" value="InterPro"/>
</dbReference>
<keyword evidence="4" id="KW-0663">Pyridoxal phosphate</keyword>
<feature type="domain" description="Aminotransferase class I/classII large" evidence="5">
    <location>
        <begin position="37"/>
        <end position="359"/>
    </location>
</feature>
<evidence type="ECO:0000313" key="7">
    <source>
        <dbReference type="Proteomes" id="UP000619079"/>
    </source>
</evidence>
<keyword evidence="3" id="KW-0808">Transferase</keyword>
<dbReference type="Pfam" id="PF00155">
    <property type="entry name" value="Aminotran_1_2"/>
    <property type="match status" value="1"/>
</dbReference>
<reference evidence="6" key="1">
    <citation type="submission" date="2020-12" db="EMBL/GenBank/DDBJ databases">
        <title>Sedimentitalea sp. nov., isolated from sand in Incheon.</title>
        <authorList>
            <person name="Kim W."/>
        </authorList>
    </citation>
    <scope>NUCLEOTIDE SEQUENCE</scope>
    <source>
        <strain evidence="6">CAU 1593</strain>
    </source>
</reference>
<dbReference type="AlphaFoldDB" id="A0A8J7J6V6"/>
<dbReference type="NCBIfam" id="NF006014">
    <property type="entry name" value="PRK08153.1"/>
    <property type="match status" value="1"/>
</dbReference>
<organism evidence="6 7">
    <name type="scientific">Sedimentitalea arenosa</name>
    <dbReference type="NCBI Taxonomy" id="2798803"/>
    <lineage>
        <taxon>Bacteria</taxon>
        <taxon>Pseudomonadati</taxon>
        <taxon>Pseudomonadota</taxon>
        <taxon>Alphaproteobacteria</taxon>
        <taxon>Rhodobacterales</taxon>
        <taxon>Paracoccaceae</taxon>
        <taxon>Sedimentitalea</taxon>
    </lineage>
</organism>
<dbReference type="Gene3D" id="3.40.640.10">
    <property type="entry name" value="Type I PLP-dependent aspartate aminotransferase-like (Major domain)"/>
    <property type="match status" value="1"/>
</dbReference>
<dbReference type="InterPro" id="IPR004839">
    <property type="entry name" value="Aminotransferase_I/II_large"/>
</dbReference>
<evidence type="ECO:0000256" key="4">
    <source>
        <dbReference type="ARBA" id="ARBA00022898"/>
    </source>
</evidence>
<accession>A0A8J7J6V6</accession>
<dbReference type="Gene3D" id="3.90.1150.10">
    <property type="entry name" value="Aspartate Aminotransferase, domain 1"/>
    <property type="match status" value="1"/>
</dbReference>
<protein>
    <submittedName>
        <fullName evidence="6">Pyridoxal phosphate-dependent aminotransferase</fullName>
    </submittedName>
</protein>
<dbReference type="InterPro" id="IPR015422">
    <property type="entry name" value="PyrdxlP-dep_Trfase_small"/>
</dbReference>
<comment type="caution">
    <text evidence="6">The sequence shown here is derived from an EMBL/GenBank/DDBJ whole genome shotgun (WGS) entry which is preliminary data.</text>
</comment>
<dbReference type="PANTHER" id="PTHR42885">
    <property type="entry name" value="HISTIDINOL-PHOSPHATE AMINOTRANSFERASE-RELATED"/>
    <property type="match status" value="1"/>
</dbReference>
<dbReference type="RefSeq" id="WP_199024243.1">
    <property type="nucleotide sequence ID" value="NZ_JAELVR010000004.1"/>
</dbReference>
<evidence type="ECO:0000259" key="5">
    <source>
        <dbReference type="Pfam" id="PF00155"/>
    </source>
</evidence>
<dbReference type="InterPro" id="IPR015421">
    <property type="entry name" value="PyrdxlP-dep_Trfase_major"/>
</dbReference>
<proteinExistence type="predicted"/>
<dbReference type="SUPFAM" id="SSF53383">
    <property type="entry name" value="PLP-dependent transferases"/>
    <property type="match status" value="1"/>
</dbReference>
<keyword evidence="2 6" id="KW-0032">Aminotransferase</keyword>
<evidence type="ECO:0000256" key="3">
    <source>
        <dbReference type="ARBA" id="ARBA00022679"/>
    </source>
</evidence>